<feature type="binding site" evidence="2">
    <location>
        <position position="361"/>
    </location>
    <ligand>
        <name>Fe cation</name>
        <dbReference type="ChEBI" id="CHEBI:24875"/>
    </ligand>
</feature>
<reference evidence="4 5" key="1">
    <citation type="submission" date="2019-09" db="EMBL/GenBank/DDBJ databases">
        <title>Ecophysiology of the spiral-shaped methanotroph Methylospira mobilis as revealed by the complete genome sequence.</title>
        <authorList>
            <person name="Oshkin I.Y."/>
            <person name="Dedysh S.N."/>
            <person name="Miroshnikov K."/>
            <person name="Danilova O.V."/>
            <person name="Hakobyan A."/>
            <person name="Liesack W."/>
        </authorList>
    </citation>
    <scope>NUCLEOTIDE SEQUENCE [LARGE SCALE GENOMIC DNA]</scope>
    <source>
        <strain evidence="4 5">Shm1</strain>
    </source>
</reference>
<evidence type="ECO:0000256" key="2">
    <source>
        <dbReference type="HAMAP-Rule" id="MF_00994"/>
    </source>
</evidence>
<keyword evidence="2" id="KW-1133">Transmembrane helix</keyword>
<dbReference type="GO" id="GO:0009898">
    <property type="term" value="C:cytoplasmic side of plasma membrane"/>
    <property type="evidence" value="ECO:0007669"/>
    <property type="project" value="UniProtKB-UniRule"/>
</dbReference>
<keyword evidence="1 2" id="KW-0479">Metal-binding</keyword>
<keyword evidence="2" id="KW-0472">Membrane</keyword>
<dbReference type="EMBL" id="CP044205">
    <property type="protein sequence ID" value="QFY42582.1"/>
    <property type="molecule type" value="Genomic_DNA"/>
</dbReference>
<dbReference type="AlphaFoldDB" id="A0A5Q0BHI2"/>
<dbReference type="InterPro" id="IPR030865">
    <property type="entry name" value="LapB"/>
</dbReference>
<comment type="subcellular location">
    <subcellularLocation>
        <location evidence="2">Cell inner membrane</location>
        <topology evidence="2">Single-pass membrane protein</topology>
        <orientation evidence="2">Cytoplasmic side</orientation>
    </subcellularLocation>
</comment>
<dbReference type="KEGG" id="mmob:F6R98_08085"/>
<evidence type="ECO:0000313" key="4">
    <source>
        <dbReference type="EMBL" id="QFY42582.1"/>
    </source>
</evidence>
<dbReference type="InParanoid" id="A0A5Q0BHI2"/>
<dbReference type="HAMAP" id="MF_00994">
    <property type="entry name" value="LPS_assembly_LapB"/>
    <property type="match status" value="1"/>
</dbReference>
<feature type="binding site" evidence="2">
    <location>
        <position position="372"/>
    </location>
    <ligand>
        <name>Fe cation</name>
        <dbReference type="ChEBI" id="CHEBI:24875"/>
    </ligand>
</feature>
<dbReference type="NCBIfam" id="NF008757">
    <property type="entry name" value="PRK11788.1-5"/>
    <property type="match status" value="1"/>
</dbReference>
<evidence type="ECO:0000313" key="5">
    <source>
        <dbReference type="Proteomes" id="UP000325755"/>
    </source>
</evidence>
<comment type="similarity">
    <text evidence="2">Belongs to the LapB family.</text>
</comment>
<dbReference type="Gene3D" id="1.25.40.10">
    <property type="entry name" value="Tetratricopeptide repeat domain"/>
    <property type="match status" value="2"/>
</dbReference>
<dbReference type="Pfam" id="PF18073">
    <property type="entry name" value="Zn_ribbon_LapB"/>
    <property type="match status" value="1"/>
</dbReference>
<accession>A0A5Q0BHI2</accession>
<name>A0A5Q0BHI2_9GAMM</name>
<gene>
    <name evidence="2 4" type="primary">lapB</name>
    <name evidence="4" type="ORF">F6R98_08085</name>
</gene>
<dbReference type="FunCoup" id="A0A5Q0BHI2">
    <property type="interactions" value="112"/>
</dbReference>
<dbReference type="InterPro" id="IPR011990">
    <property type="entry name" value="TPR-like_helical_dom_sf"/>
</dbReference>
<comment type="function">
    <text evidence="2">Modulates cellular lipopolysaccharide (LPS) levels by regulating LpxC, which is involved in lipid A biosynthesis. May act by modulating the proteolytic activity of FtsH towards LpxC. May also coordinate assembly of proteins involved in LPS synthesis at the plasma membrane.</text>
</comment>
<dbReference type="Pfam" id="PF13176">
    <property type="entry name" value="TPR_7"/>
    <property type="match status" value="1"/>
</dbReference>
<keyword evidence="2" id="KW-1003">Cell membrane</keyword>
<dbReference type="OrthoDB" id="507476at2"/>
<evidence type="ECO:0000259" key="3">
    <source>
        <dbReference type="Pfam" id="PF18073"/>
    </source>
</evidence>
<keyword evidence="2" id="KW-0677">Repeat</keyword>
<dbReference type="GO" id="GO:0008653">
    <property type="term" value="P:lipopolysaccharide metabolic process"/>
    <property type="evidence" value="ECO:0007669"/>
    <property type="project" value="InterPro"/>
</dbReference>
<dbReference type="InterPro" id="IPR041166">
    <property type="entry name" value="Rubredoxin_2"/>
</dbReference>
<dbReference type="GO" id="GO:0046890">
    <property type="term" value="P:regulation of lipid biosynthetic process"/>
    <property type="evidence" value="ECO:0007669"/>
    <property type="project" value="UniProtKB-UniRule"/>
</dbReference>
<feature type="binding site" evidence="2">
    <location>
        <position position="375"/>
    </location>
    <ligand>
        <name>Fe cation</name>
        <dbReference type="ChEBI" id="CHEBI:24875"/>
    </ligand>
</feature>
<sequence>MSEWLFLLLPVSAASGGYAAWRYFKKYYLVDRVQELREAYCRGIGHFLDERPEKAIHAFADLMASDAETIETHLALGNLFRRKGDLEKAIEIHESLINRNDLTRVHAAAAQFELATDYLRSGLLDRAESLFSNLTGDEHYRKRALEQLLHIFQHEKEWLKAIECASVLERMGRLPHALTISQLYCELADQALSAGCEERALALLNEALEKDRCCVRATLSTARLQMRSGHFDAALQTLKTVESQNPAFLSEIIEPLILCNEQLATPVGQVVGYFGYLYGTYGLESAGLGWVAYLKTESGVDAAIDQLHLMLDKSPSIKLLRMLSALLLESEQESGRSILIKVDRAINRIALPSVRYVCGHCGFAGTELHWHCPTCSFWQSIVPV</sequence>
<keyword evidence="2" id="KW-0997">Cell inner membrane</keyword>
<keyword evidence="5" id="KW-1185">Reference proteome</keyword>
<keyword evidence="2" id="KW-0802">TPR repeat</keyword>
<keyword evidence="2" id="KW-0408">Iron</keyword>
<dbReference type="InterPro" id="IPR019734">
    <property type="entry name" value="TPR_rpt"/>
</dbReference>
<feature type="domain" description="LapB rubredoxin metal binding" evidence="3">
    <location>
        <begin position="356"/>
        <end position="383"/>
    </location>
</feature>
<dbReference type="Proteomes" id="UP000325755">
    <property type="component" value="Chromosome"/>
</dbReference>
<dbReference type="SUPFAM" id="SSF48452">
    <property type="entry name" value="TPR-like"/>
    <property type="match status" value="1"/>
</dbReference>
<proteinExistence type="inferred from homology"/>
<keyword evidence="2" id="KW-0812">Transmembrane</keyword>
<dbReference type="RefSeq" id="WP_153248577.1">
    <property type="nucleotide sequence ID" value="NZ_CP044205.1"/>
</dbReference>
<organism evidence="4 5">
    <name type="scientific">Candidatus Methylospira mobilis</name>
    <dbReference type="NCBI Taxonomy" id="1808979"/>
    <lineage>
        <taxon>Bacteria</taxon>
        <taxon>Pseudomonadati</taxon>
        <taxon>Pseudomonadota</taxon>
        <taxon>Gammaproteobacteria</taxon>
        <taxon>Methylococcales</taxon>
        <taxon>Methylococcaceae</taxon>
        <taxon>Candidatus Methylospira</taxon>
    </lineage>
</organism>
<feature type="binding site" evidence="2">
    <location>
        <position position="358"/>
    </location>
    <ligand>
        <name>Fe cation</name>
        <dbReference type="ChEBI" id="CHEBI:24875"/>
    </ligand>
</feature>
<protein>
    <recommendedName>
        <fullName evidence="2">Lipopolysaccharide assembly protein B</fullName>
    </recommendedName>
</protein>
<dbReference type="Pfam" id="PF14559">
    <property type="entry name" value="TPR_19"/>
    <property type="match status" value="1"/>
</dbReference>
<evidence type="ECO:0000256" key="1">
    <source>
        <dbReference type="ARBA" id="ARBA00022723"/>
    </source>
</evidence>
<feature type="topological domain" description="Cytoplasmic" evidence="2">
    <location>
        <begin position="21"/>
        <end position="384"/>
    </location>
</feature>
<dbReference type="GO" id="GO:0005506">
    <property type="term" value="F:iron ion binding"/>
    <property type="evidence" value="ECO:0007669"/>
    <property type="project" value="UniProtKB-UniRule"/>
</dbReference>